<dbReference type="EMBL" id="CAKOFQ010006687">
    <property type="protein sequence ID" value="CAH1960243.1"/>
    <property type="molecule type" value="Genomic_DNA"/>
</dbReference>
<dbReference type="Proteomes" id="UP001152888">
    <property type="component" value="Unassembled WGS sequence"/>
</dbReference>
<keyword evidence="2" id="KW-1185">Reference proteome</keyword>
<protein>
    <submittedName>
        <fullName evidence="1">Uncharacterized protein</fullName>
    </submittedName>
</protein>
<name>A0A9P0JUD7_ACAOB</name>
<gene>
    <name evidence="1" type="ORF">ACAOBT_LOCUS3622</name>
</gene>
<organism evidence="1 2">
    <name type="scientific">Acanthoscelides obtectus</name>
    <name type="common">Bean weevil</name>
    <name type="synonym">Bruchus obtectus</name>
    <dbReference type="NCBI Taxonomy" id="200917"/>
    <lineage>
        <taxon>Eukaryota</taxon>
        <taxon>Metazoa</taxon>
        <taxon>Ecdysozoa</taxon>
        <taxon>Arthropoda</taxon>
        <taxon>Hexapoda</taxon>
        <taxon>Insecta</taxon>
        <taxon>Pterygota</taxon>
        <taxon>Neoptera</taxon>
        <taxon>Endopterygota</taxon>
        <taxon>Coleoptera</taxon>
        <taxon>Polyphaga</taxon>
        <taxon>Cucujiformia</taxon>
        <taxon>Chrysomeloidea</taxon>
        <taxon>Chrysomelidae</taxon>
        <taxon>Bruchinae</taxon>
        <taxon>Bruchini</taxon>
        <taxon>Acanthoscelides</taxon>
    </lineage>
</organism>
<proteinExistence type="predicted"/>
<evidence type="ECO:0000313" key="2">
    <source>
        <dbReference type="Proteomes" id="UP001152888"/>
    </source>
</evidence>
<reference evidence="1" key="1">
    <citation type="submission" date="2022-03" db="EMBL/GenBank/DDBJ databases">
        <authorList>
            <person name="Sayadi A."/>
        </authorList>
    </citation>
    <scope>NUCLEOTIDE SEQUENCE</scope>
</reference>
<dbReference type="AlphaFoldDB" id="A0A9P0JUD7"/>
<evidence type="ECO:0000313" key="1">
    <source>
        <dbReference type="EMBL" id="CAH1960243.1"/>
    </source>
</evidence>
<comment type="caution">
    <text evidence="1">The sequence shown here is derived from an EMBL/GenBank/DDBJ whole genome shotgun (WGS) entry which is preliminary data.</text>
</comment>
<accession>A0A9P0JUD7</accession>
<sequence>MYDYLKIMKCLSLYTFFFLNIICSVFCSTSKSRETFCKYLVYI</sequence>